<accession>A0A9X2L1L9</accession>
<organism evidence="2 3">
    <name type="scientific">Gracilimonas sediminicola</name>
    <dbReference type="NCBI Taxonomy" id="2952158"/>
    <lineage>
        <taxon>Bacteria</taxon>
        <taxon>Pseudomonadati</taxon>
        <taxon>Balneolota</taxon>
        <taxon>Balneolia</taxon>
        <taxon>Balneolales</taxon>
        <taxon>Balneolaceae</taxon>
        <taxon>Gracilimonas</taxon>
    </lineage>
</organism>
<evidence type="ECO:0000313" key="3">
    <source>
        <dbReference type="Proteomes" id="UP001139125"/>
    </source>
</evidence>
<feature type="domain" description="DUF4384" evidence="1">
    <location>
        <begin position="155"/>
        <end position="227"/>
    </location>
</feature>
<sequence length="283" mass="33048">MKIFETKGLMETGRLVITILLMVFTGECLGQEKPQSVTVNLELMQESDRSLDQVKEELLRDARVEAVQRVTGLNIKSFDAQAETESIEENDAAYFQTFRRLMRINVEGRIVGENTPEYYVEGNMVGITYTCKVQKLDKDYDQYFKVDISSNKKAYTVGEPIEFEVTTTKDAYITLFSIKEDNSVAMFFPNAYLQENYVKSDELRLIPNEKERRIIDFTAQTEGNQEVYSELIFAVATKEKYEFEKLAEELSYKNNWITLNKWLMDLERDQWTEDFAQIVIYDN</sequence>
<protein>
    <submittedName>
        <fullName evidence="2">DUF4384 domain-containing protein</fullName>
    </submittedName>
</protein>
<dbReference type="PANTHER" id="PTHR36194">
    <property type="entry name" value="S-LAYER-LIKE PROTEIN"/>
    <property type="match status" value="1"/>
</dbReference>
<reference evidence="2" key="1">
    <citation type="submission" date="2022-06" db="EMBL/GenBank/DDBJ databases">
        <title>Gracilimonas sp. CAU 1638 isolated from sea sediment.</title>
        <authorList>
            <person name="Kim W."/>
        </authorList>
    </citation>
    <scope>NUCLEOTIDE SEQUENCE</scope>
    <source>
        <strain evidence="2">CAU 1638</strain>
    </source>
</reference>
<evidence type="ECO:0000259" key="1">
    <source>
        <dbReference type="Pfam" id="PF14326"/>
    </source>
</evidence>
<keyword evidence="3" id="KW-1185">Reference proteome</keyword>
<dbReference type="AlphaFoldDB" id="A0A9X2L1L9"/>
<dbReference type="Proteomes" id="UP001139125">
    <property type="component" value="Unassembled WGS sequence"/>
</dbReference>
<name>A0A9X2L1L9_9BACT</name>
<dbReference type="RefSeq" id="WP_255132900.1">
    <property type="nucleotide sequence ID" value="NZ_JANDBC010000001.1"/>
</dbReference>
<dbReference type="EMBL" id="JANDBC010000001">
    <property type="protein sequence ID" value="MCP9290640.1"/>
    <property type="molecule type" value="Genomic_DNA"/>
</dbReference>
<proteinExistence type="predicted"/>
<dbReference type="PANTHER" id="PTHR36194:SF1">
    <property type="entry name" value="S-LAYER-LIKE PROTEIN"/>
    <property type="match status" value="1"/>
</dbReference>
<evidence type="ECO:0000313" key="2">
    <source>
        <dbReference type="EMBL" id="MCP9290640.1"/>
    </source>
</evidence>
<dbReference type="Pfam" id="PF14326">
    <property type="entry name" value="DUF4384"/>
    <property type="match status" value="1"/>
</dbReference>
<gene>
    <name evidence="2" type="ORF">NM125_03465</name>
</gene>
<comment type="caution">
    <text evidence="2">The sequence shown here is derived from an EMBL/GenBank/DDBJ whole genome shotgun (WGS) entry which is preliminary data.</text>
</comment>
<dbReference type="InterPro" id="IPR025493">
    <property type="entry name" value="DUF4384"/>
</dbReference>